<evidence type="ECO:0000313" key="3">
    <source>
        <dbReference type="Proteomes" id="UP000033202"/>
    </source>
</evidence>
<dbReference type="RefSeq" id="WP_052733903.1">
    <property type="nucleotide sequence ID" value="NZ_BBWU01000042.1"/>
</dbReference>
<feature type="transmembrane region" description="Helical" evidence="1">
    <location>
        <begin position="9"/>
        <end position="27"/>
    </location>
</feature>
<evidence type="ECO:0000256" key="1">
    <source>
        <dbReference type="SAM" id="Phobius"/>
    </source>
</evidence>
<keyword evidence="3" id="KW-1185">Reference proteome</keyword>
<reference evidence="2 3" key="1">
    <citation type="submission" date="2015-04" db="EMBL/GenBank/DDBJ databases">
        <title>Whole genome shotgun sequence of Sphingomonas changbaiensis NBRC 104936.</title>
        <authorList>
            <person name="Katano-Makiyama Y."/>
            <person name="Hosoyama A."/>
            <person name="Hashimoto M."/>
            <person name="Noguchi M."/>
            <person name="Tsuchikane K."/>
            <person name="Ohji S."/>
            <person name="Yamazoe A."/>
            <person name="Ichikawa N."/>
            <person name="Kimura A."/>
            <person name="Fujita N."/>
        </authorList>
    </citation>
    <scope>NUCLEOTIDE SEQUENCE [LARGE SCALE GENOMIC DNA]</scope>
    <source>
        <strain evidence="2 3">NBRC 104936</strain>
    </source>
</reference>
<accession>A0A0E9MQH4</accession>
<dbReference type="EMBL" id="BBWU01000042">
    <property type="protein sequence ID" value="GAO40012.1"/>
    <property type="molecule type" value="Genomic_DNA"/>
</dbReference>
<feature type="transmembrane region" description="Helical" evidence="1">
    <location>
        <begin position="145"/>
        <end position="167"/>
    </location>
</feature>
<sequence>MRSAIIKGGLVAGALDIFYAFIVYGMPPFGLTPEQVLQSVAAGWLGRPEAMAGGWATALLGLITHFGIAICMAAVFVWAARHWPALIARPVLWGLIYGFGLYVAMNYVVAPLSAAHPSGQFPPEGGELLARLRDSFSAIKPRNNLPLLIGTLFTHMVLVGLPIALIARRDSGLVRRSA</sequence>
<dbReference type="OrthoDB" id="118190at2"/>
<dbReference type="STRING" id="1219043.SCH01S_42_00550"/>
<proteinExistence type="predicted"/>
<comment type="caution">
    <text evidence="2">The sequence shown here is derived from an EMBL/GenBank/DDBJ whole genome shotgun (WGS) entry which is preliminary data.</text>
</comment>
<keyword evidence="1" id="KW-1133">Transmembrane helix</keyword>
<organism evidence="2 3">
    <name type="scientific">Sphingomonas changbaiensis NBRC 104936</name>
    <dbReference type="NCBI Taxonomy" id="1219043"/>
    <lineage>
        <taxon>Bacteria</taxon>
        <taxon>Pseudomonadati</taxon>
        <taxon>Pseudomonadota</taxon>
        <taxon>Alphaproteobacteria</taxon>
        <taxon>Sphingomonadales</taxon>
        <taxon>Sphingomonadaceae</taxon>
        <taxon>Sphingomonas</taxon>
    </lineage>
</organism>
<keyword evidence="1" id="KW-0812">Transmembrane</keyword>
<evidence type="ECO:0000313" key="2">
    <source>
        <dbReference type="EMBL" id="GAO40012.1"/>
    </source>
</evidence>
<feature type="transmembrane region" description="Helical" evidence="1">
    <location>
        <begin position="55"/>
        <end position="79"/>
    </location>
</feature>
<dbReference type="Proteomes" id="UP000033202">
    <property type="component" value="Unassembled WGS sequence"/>
</dbReference>
<gene>
    <name evidence="2" type="ORF">SCH01S_42_00550</name>
</gene>
<protein>
    <recommendedName>
        <fullName evidence="4">DUF1440 domain-containing protein</fullName>
    </recommendedName>
</protein>
<name>A0A0E9MQH4_9SPHN</name>
<dbReference type="AlphaFoldDB" id="A0A0E9MQH4"/>
<feature type="transmembrane region" description="Helical" evidence="1">
    <location>
        <begin position="91"/>
        <end position="109"/>
    </location>
</feature>
<keyword evidence="1" id="KW-0472">Membrane</keyword>
<evidence type="ECO:0008006" key="4">
    <source>
        <dbReference type="Google" id="ProtNLM"/>
    </source>
</evidence>